<dbReference type="STRING" id="1618345.UT18_C0006G0008"/>
<protein>
    <submittedName>
        <fullName evidence="1">Uncharacterized protein</fullName>
    </submittedName>
</protein>
<gene>
    <name evidence="1" type="ORF">UT18_C0006G0008</name>
</gene>
<reference evidence="1" key="1">
    <citation type="journal article" date="2015" name="Nature">
        <title>rRNA introns, odd ribosomes, and small enigmatic genomes across a large radiation of phyla.</title>
        <authorList>
            <person name="Brown C.T."/>
            <person name="Hug L.A."/>
            <person name="Thomas B.C."/>
            <person name="Sharon I."/>
            <person name="Castelle C.J."/>
            <person name="Singh A."/>
            <person name="Wilkins M.J."/>
            <person name="Williams K.H."/>
            <person name="Banfield J.F."/>
        </authorList>
    </citation>
    <scope>NUCLEOTIDE SEQUENCE [LARGE SCALE GENOMIC DNA]</scope>
</reference>
<name>A0A0G0M3H8_UNCC2</name>
<dbReference type="Proteomes" id="UP000034207">
    <property type="component" value="Unassembled WGS sequence"/>
</dbReference>
<proteinExistence type="predicted"/>
<dbReference type="Gene3D" id="3.40.50.300">
    <property type="entry name" value="P-loop containing nucleotide triphosphate hydrolases"/>
    <property type="match status" value="1"/>
</dbReference>
<evidence type="ECO:0000313" key="1">
    <source>
        <dbReference type="EMBL" id="KKQ94910.1"/>
    </source>
</evidence>
<sequence length="170" mass="19780">MKTLKVLGISGSGKTTLIKETISRNQGVLHLSYSALLKEYGNKADKYWWHFLSKNDSLILIDEHLEFNLMDAIRIEKYRKENTCGLLMLHVEPEEILFRRFNDLTRLDRAKNIEEIILHQEILYKRAREMADALEIPLRILKNATVEESIMALETIFHDSIIKIGLARDA</sequence>
<accession>A0A0G0M3H8</accession>
<dbReference type="InterPro" id="IPR027417">
    <property type="entry name" value="P-loop_NTPase"/>
</dbReference>
<organism evidence="1 2">
    <name type="scientific">candidate division CPR2 bacterium GW2011_GWC2_39_10</name>
    <dbReference type="NCBI Taxonomy" id="1618345"/>
    <lineage>
        <taxon>Bacteria</taxon>
        <taxon>Bacteria division CPR2</taxon>
    </lineage>
</organism>
<dbReference type="SUPFAM" id="SSF52540">
    <property type="entry name" value="P-loop containing nucleoside triphosphate hydrolases"/>
    <property type="match status" value="1"/>
</dbReference>
<dbReference type="EMBL" id="LBVV01000006">
    <property type="protein sequence ID" value="KKQ94910.1"/>
    <property type="molecule type" value="Genomic_DNA"/>
</dbReference>
<evidence type="ECO:0000313" key="2">
    <source>
        <dbReference type="Proteomes" id="UP000034207"/>
    </source>
</evidence>
<dbReference type="AlphaFoldDB" id="A0A0G0M3H8"/>
<comment type="caution">
    <text evidence="1">The sequence shown here is derived from an EMBL/GenBank/DDBJ whole genome shotgun (WGS) entry which is preliminary data.</text>
</comment>